<comment type="subcellular location">
    <subcellularLocation>
        <location evidence="1">Cell inner membrane</location>
        <topology evidence="1">Single-pass type II membrane protein</topology>
        <orientation evidence="1">Periplasmic side</orientation>
    </subcellularLocation>
</comment>
<keyword evidence="13" id="KW-0175">Coiled coil</keyword>
<dbReference type="GO" id="GO:0005886">
    <property type="term" value="C:plasma membrane"/>
    <property type="evidence" value="ECO:0007669"/>
    <property type="project" value="UniProtKB-SubCell"/>
</dbReference>
<dbReference type="EMBL" id="CP157355">
    <property type="protein sequence ID" value="XBM01174.1"/>
    <property type="molecule type" value="Genomic_DNA"/>
</dbReference>
<evidence type="ECO:0000256" key="6">
    <source>
        <dbReference type="ARBA" id="ARBA00023136"/>
    </source>
</evidence>
<evidence type="ECO:0000259" key="15">
    <source>
        <dbReference type="PROSITE" id="PS50198"/>
    </source>
</evidence>
<evidence type="ECO:0000256" key="1">
    <source>
        <dbReference type="ARBA" id="ARBA00004382"/>
    </source>
</evidence>
<dbReference type="Gene3D" id="1.10.4030.10">
    <property type="entry name" value="Porin chaperone SurA, peptide-binding domain"/>
    <property type="match status" value="1"/>
</dbReference>
<evidence type="ECO:0000256" key="4">
    <source>
        <dbReference type="ARBA" id="ARBA00022692"/>
    </source>
</evidence>
<dbReference type="AlphaFoldDB" id="A0AAU7FB95"/>
<protein>
    <recommendedName>
        <fullName evidence="10">Periplasmic chaperone PpiD</fullName>
    </recommendedName>
    <alternativeName>
        <fullName evidence="11">Periplasmic folding chaperone</fullName>
    </alternativeName>
</protein>
<keyword evidence="6 14" id="KW-0472">Membrane</keyword>
<comment type="similarity">
    <text evidence="9">Belongs to the PpiD chaperone family.</text>
</comment>
<dbReference type="PROSITE" id="PS01096">
    <property type="entry name" value="PPIC_PPIASE_1"/>
    <property type="match status" value="1"/>
</dbReference>
<reference evidence="16" key="1">
    <citation type="submission" date="2024-05" db="EMBL/GenBank/DDBJ databases">
        <authorList>
            <person name="Yang L."/>
            <person name="Pan L."/>
        </authorList>
    </citation>
    <scope>NUCLEOTIDE SEQUENCE</scope>
    <source>
        <strain evidence="16">FCG-7</strain>
    </source>
</reference>
<dbReference type="Pfam" id="PF13624">
    <property type="entry name" value="SurA_N_3"/>
    <property type="match status" value="1"/>
</dbReference>
<evidence type="ECO:0000256" key="3">
    <source>
        <dbReference type="ARBA" id="ARBA00022519"/>
    </source>
</evidence>
<evidence type="ECO:0000256" key="2">
    <source>
        <dbReference type="ARBA" id="ARBA00022475"/>
    </source>
</evidence>
<dbReference type="KEGG" id="cmav:ABHF33_02480"/>
<name>A0AAU7FB95_9NEIS</name>
<organism evidence="16">
    <name type="scientific">Chitinibacter mangrovi</name>
    <dbReference type="NCBI Taxonomy" id="3153927"/>
    <lineage>
        <taxon>Bacteria</taxon>
        <taxon>Pseudomonadati</taxon>
        <taxon>Pseudomonadota</taxon>
        <taxon>Betaproteobacteria</taxon>
        <taxon>Neisseriales</taxon>
        <taxon>Chitinibacteraceae</taxon>
        <taxon>Chitinibacter</taxon>
    </lineage>
</organism>
<keyword evidence="12" id="KW-0697">Rotamase</keyword>
<dbReference type="InterPro" id="IPR027304">
    <property type="entry name" value="Trigger_fact/SurA_dom_sf"/>
</dbReference>
<dbReference type="Pfam" id="PF13145">
    <property type="entry name" value="Rotamase_2"/>
    <property type="match status" value="1"/>
</dbReference>
<dbReference type="PANTHER" id="PTHR47529">
    <property type="entry name" value="PEPTIDYL-PROLYL CIS-TRANS ISOMERASE D"/>
    <property type="match status" value="1"/>
</dbReference>
<dbReference type="InterPro" id="IPR023058">
    <property type="entry name" value="PPIase_PpiC_CS"/>
</dbReference>
<evidence type="ECO:0000256" key="11">
    <source>
        <dbReference type="ARBA" id="ARBA00042775"/>
    </source>
</evidence>
<evidence type="ECO:0000256" key="10">
    <source>
        <dbReference type="ARBA" id="ARBA00040743"/>
    </source>
</evidence>
<keyword evidence="8 12" id="KW-0413">Isomerase</keyword>
<dbReference type="Gene3D" id="3.10.50.40">
    <property type="match status" value="1"/>
</dbReference>
<evidence type="ECO:0000256" key="12">
    <source>
        <dbReference type="PROSITE-ProRule" id="PRU00278"/>
    </source>
</evidence>
<gene>
    <name evidence="16" type="ORF">ABHF33_02480</name>
</gene>
<accession>A0AAU7FB95</accession>
<keyword evidence="7" id="KW-0143">Chaperone</keyword>
<evidence type="ECO:0000256" key="13">
    <source>
        <dbReference type="SAM" id="Coils"/>
    </source>
</evidence>
<dbReference type="PROSITE" id="PS50198">
    <property type="entry name" value="PPIC_PPIASE_2"/>
    <property type="match status" value="1"/>
</dbReference>
<evidence type="ECO:0000313" key="16">
    <source>
        <dbReference type="EMBL" id="XBM01174.1"/>
    </source>
</evidence>
<keyword evidence="3" id="KW-0997">Cell inner membrane</keyword>
<evidence type="ECO:0000256" key="14">
    <source>
        <dbReference type="SAM" id="Phobius"/>
    </source>
</evidence>
<keyword evidence="5 14" id="KW-1133">Transmembrane helix</keyword>
<evidence type="ECO:0000256" key="7">
    <source>
        <dbReference type="ARBA" id="ARBA00023186"/>
    </source>
</evidence>
<dbReference type="Pfam" id="PF13616">
    <property type="entry name" value="Rotamase_3"/>
    <property type="match status" value="1"/>
</dbReference>
<proteinExistence type="inferred from homology"/>
<feature type="coiled-coil region" evidence="13">
    <location>
        <begin position="257"/>
        <end position="286"/>
    </location>
</feature>
<dbReference type="GO" id="GO:0003755">
    <property type="term" value="F:peptidyl-prolyl cis-trans isomerase activity"/>
    <property type="evidence" value="ECO:0007669"/>
    <property type="project" value="UniProtKB-KW"/>
</dbReference>
<evidence type="ECO:0000256" key="8">
    <source>
        <dbReference type="ARBA" id="ARBA00023235"/>
    </source>
</evidence>
<dbReference type="InterPro" id="IPR000297">
    <property type="entry name" value="PPIase_PpiC"/>
</dbReference>
<keyword evidence="4 14" id="KW-0812">Transmembrane</keyword>
<dbReference type="SUPFAM" id="SSF54534">
    <property type="entry name" value="FKBP-like"/>
    <property type="match status" value="1"/>
</dbReference>
<evidence type="ECO:0000256" key="5">
    <source>
        <dbReference type="ARBA" id="ARBA00022989"/>
    </source>
</evidence>
<dbReference type="Gene3D" id="6.10.140.970">
    <property type="match status" value="1"/>
</dbReference>
<evidence type="ECO:0000256" key="9">
    <source>
        <dbReference type="ARBA" id="ARBA00038408"/>
    </source>
</evidence>
<dbReference type="RefSeq" id="WP_348945483.1">
    <property type="nucleotide sequence ID" value="NZ_CP157355.1"/>
</dbReference>
<dbReference type="InterPro" id="IPR046357">
    <property type="entry name" value="PPIase_dom_sf"/>
</dbReference>
<dbReference type="InterPro" id="IPR052029">
    <property type="entry name" value="PpiD_chaperone"/>
</dbReference>
<feature type="transmembrane region" description="Helical" evidence="14">
    <location>
        <begin position="12"/>
        <end position="32"/>
    </location>
</feature>
<feature type="domain" description="PpiC" evidence="15">
    <location>
        <begin position="248"/>
        <end position="351"/>
    </location>
</feature>
<sequence length="612" mass="67093">MFDFVHNNKTAVQVILGLISVGLVVGIGFSGYEAMGQGDDYLAKVGKSRITERELAQAIGNQAVPDEMKPMVIEQLVRQQLLQEKARELRLAVPDAVLRDAIAAIPAFQVDGKFDAKRYQEMLASQQMSPAQFEEKVKQDLILRQLMDGVMQTGFVSNSQMQRLNTLMGEKREVSSAVLSPELYLSQVTVSDAEIKQYYDANQAQFKSPDRVKLEYVTFSQADLAAQQVVSDAEIQKYFDEHKADIAKEERKVSHILLNAAKEMKAEEKAKVRAQAEQILAEVKKNPAQFATLAKAKSQDPGSAANGGDLGFFAKGAMVKPFEDAAFKMSKGQISGIVETNFGFHILKLDDIKGANFADLKPQIEQQLKLEKAQAAFQSQSEKFSEIVYQQADSLKPVADALKLKIEQSGWVTRTAAQEPQLNNPKLLEAAFTDDVLKKKHNSEAIEVGRGQLVSVRVLAFQPTQTQPLADVSAGIVSKLKQEKALKLAATDGEAKLKALNSGAQVALAWGEAQALSRIAAPEVAEGDLKAIFKVDSSKQQAYVGANVAGKGYVIYKVGKTIPAPALSAENKFKMDENLSRMYGQVELSAYLDAIKKDIKVQYSKQLAKKAE</sequence>
<dbReference type="PANTHER" id="PTHR47529:SF1">
    <property type="entry name" value="PERIPLASMIC CHAPERONE PPID"/>
    <property type="match status" value="1"/>
</dbReference>
<dbReference type="SUPFAM" id="SSF109998">
    <property type="entry name" value="Triger factor/SurA peptide-binding domain-like"/>
    <property type="match status" value="1"/>
</dbReference>
<keyword evidence="2" id="KW-1003">Cell membrane</keyword>